<dbReference type="KEGG" id="mig:Metig_0751"/>
<dbReference type="AlphaFoldDB" id="F6BCT7"/>
<gene>
    <name evidence="1" type="ordered locus">Metig_0751</name>
</gene>
<protein>
    <recommendedName>
        <fullName evidence="3">HEPN domain-containing protein</fullName>
    </recommendedName>
</protein>
<name>F6BCT7_METIK</name>
<dbReference type="HOGENOM" id="CLU_114816_0_0_2"/>
<dbReference type="RefSeq" id="WP_013798901.1">
    <property type="nucleotide sequence ID" value="NC_015562.1"/>
</dbReference>
<evidence type="ECO:0000313" key="2">
    <source>
        <dbReference type="Proteomes" id="UP000009227"/>
    </source>
</evidence>
<sequence>MGFKCEEFKEIADNLPNFKSLPNEGRYRAAIGRYYYYTFLTVRDMIYRVDKREDIEKYYSSGLIHSFIRIYLNKFSKNIGSDELNIASMLLSKLHFLRKLADYNTNEKITYKHVLRAKRYSQSIIEILNNLEYNGVVGFETILKHLKEHGKEEGDEYKYFPRV</sequence>
<dbReference type="Proteomes" id="UP000009227">
    <property type="component" value="Chromosome"/>
</dbReference>
<proteinExistence type="predicted"/>
<organism evidence="2">
    <name type="scientific">Methanotorris igneus (strain DSM 5666 / JCM 11834 / Kol 5)</name>
    <dbReference type="NCBI Taxonomy" id="880724"/>
    <lineage>
        <taxon>Archaea</taxon>
        <taxon>Methanobacteriati</taxon>
        <taxon>Methanobacteriota</taxon>
        <taxon>Methanomada group</taxon>
        <taxon>Methanococci</taxon>
        <taxon>Methanococcales</taxon>
        <taxon>Methanocaldococcaceae</taxon>
        <taxon>Methanotorris</taxon>
    </lineage>
</organism>
<dbReference type="EMBL" id="CP002737">
    <property type="protein sequence ID" value="AEF96298.1"/>
    <property type="molecule type" value="Genomic_DNA"/>
</dbReference>
<evidence type="ECO:0008006" key="3">
    <source>
        <dbReference type="Google" id="ProtNLM"/>
    </source>
</evidence>
<dbReference type="STRING" id="880724.Metig_0751"/>
<dbReference type="OrthoDB" id="66077at2157"/>
<keyword evidence="2" id="KW-1185">Reference proteome</keyword>
<accession>F6BCT7</accession>
<dbReference type="Gene3D" id="1.20.120.330">
    <property type="entry name" value="Nucleotidyltransferases domain 2"/>
    <property type="match status" value="1"/>
</dbReference>
<dbReference type="GeneID" id="10643590"/>
<reference evidence="1 2" key="1">
    <citation type="submission" date="2011-05" db="EMBL/GenBank/DDBJ databases">
        <title>Complete sequence of Methanotorris igneus Kol 5.</title>
        <authorList>
            <consortium name="US DOE Joint Genome Institute"/>
            <person name="Lucas S."/>
            <person name="Han J."/>
            <person name="Lapidus A."/>
            <person name="Cheng J.-F."/>
            <person name="Goodwin L."/>
            <person name="Pitluck S."/>
            <person name="Peters L."/>
            <person name="Mikhailova N."/>
            <person name="Chertkov O."/>
            <person name="Han C."/>
            <person name="Tapia R."/>
            <person name="Land M."/>
            <person name="Hauser L."/>
            <person name="Kyrpides N."/>
            <person name="Ivanova N."/>
            <person name="Pagani I."/>
            <person name="Sieprawska-Lupa M."/>
            <person name="Whitman W."/>
            <person name="Woyke T."/>
        </authorList>
    </citation>
    <scope>NUCLEOTIDE SEQUENCE [LARGE SCALE GENOMIC DNA]</scope>
    <source>
        <strain evidence="2">DSM 5666 / JCM 11834 / Kol 5</strain>
    </source>
</reference>
<evidence type="ECO:0000313" key="1">
    <source>
        <dbReference type="EMBL" id="AEF96298.1"/>
    </source>
</evidence>